<dbReference type="AlphaFoldDB" id="A0AA43QTI2"/>
<comment type="caution">
    <text evidence="2">The sequence shown here is derived from an EMBL/GenBank/DDBJ whole genome shotgun (WGS) entry which is preliminary data.</text>
</comment>
<keyword evidence="3" id="KW-1185">Reference proteome</keyword>
<evidence type="ECO:0000313" key="3">
    <source>
        <dbReference type="Proteomes" id="UP001161017"/>
    </source>
</evidence>
<evidence type="ECO:0000313" key="2">
    <source>
        <dbReference type="EMBL" id="MDI1490931.1"/>
    </source>
</evidence>
<gene>
    <name evidence="2" type="ORF">OHK93_002136</name>
</gene>
<name>A0AA43QTI2_9LECA</name>
<dbReference type="InterPro" id="IPR000719">
    <property type="entry name" value="Prot_kinase_dom"/>
</dbReference>
<dbReference type="SUPFAM" id="SSF56112">
    <property type="entry name" value="Protein kinase-like (PK-like)"/>
    <property type="match status" value="1"/>
</dbReference>
<dbReference type="Proteomes" id="UP001161017">
    <property type="component" value="Unassembled WGS sequence"/>
</dbReference>
<feature type="domain" description="Protein kinase" evidence="1">
    <location>
        <begin position="1"/>
        <end position="158"/>
    </location>
</feature>
<evidence type="ECO:0000259" key="1">
    <source>
        <dbReference type="PROSITE" id="PS50011"/>
    </source>
</evidence>
<accession>A0AA43QTI2</accession>
<organism evidence="2 3">
    <name type="scientific">Ramalina farinacea</name>
    <dbReference type="NCBI Taxonomy" id="258253"/>
    <lineage>
        <taxon>Eukaryota</taxon>
        <taxon>Fungi</taxon>
        <taxon>Dikarya</taxon>
        <taxon>Ascomycota</taxon>
        <taxon>Pezizomycotina</taxon>
        <taxon>Lecanoromycetes</taxon>
        <taxon>OSLEUM clade</taxon>
        <taxon>Lecanoromycetidae</taxon>
        <taxon>Lecanorales</taxon>
        <taxon>Lecanorineae</taxon>
        <taxon>Ramalinaceae</taxon>
        <taxon>Ramalina</taxon>
    </lineage>
</organism>
<dbReference type="GO" id="GO:0004672">
    <property type="term" value="F:protein kinase activity"/>
    <property type="evidence" value="ECO:0007669"/>
    <property type="project" value="InterPro"/>
</dbReference>
<dbReference type="Gene3D" id="1.10.510.10">
    <property type="entry name" value="Transferase(Phosphotransferase) domain 1"/>
    <property type="match status" value="1"/>
</dbReference>
<dbReference type="GO" id="GO:0005524">
    <property type="term" value="F:ATP binding"/>
    <property type="evidence" value="ECO:0007669"/>
    <property type="project" value="InterPro"/>
</dbReference>
<sequence>MKAELRTVLPADTVSLVDVRRDKFLFTNRGFLYQEGDATNSLEKAKLGSIQPVEKSGHVLPIYASDKVTSVPRYLVGGPQPVDEEVGLPETSRDVLDDYQVKLIGFGGNREVMDLQGFSDDGDLRYRAPELLFDSHMNRSADIWSLACLVCFNVSYFK</sequence>
<proteinExistence type="predicted"/>
<dbReference type="InterPro" id="IPR011009">
    <property type="entry name" value="Kinase-like_dom_sf"/>
</dbReference>
<reference evidence="2" key="1">
    <citation type="journal article" date="2023" name="Genome Biol. Evol.">
        <title>First Whole Genome Sequence and Flow Cytometry Genome Size Data for the Lichen-Forming Fungus Ramalina farinacea (Ascomycota).</title>
        <authorList>
            <person name="Llewellyn T."/>
            <person name="Mian S."/>
            <person name="Hill R."/>
            <person name="Leitch I.J."/>
            <person name="Gaya E."/>
        </authorList>
    </citation>
    <scope>NUCLEOTIDE SEQUENCE</scope>
    <source>
        <strain evidence="2">LIQ254RAFAR</strain>
    </source>
</reference>
<dbReference type="PROSITE" id="PS50011">
    <property type="entry name" value="PROTEIN_KINASE_DOM"/>
    <property type="match status" value="1"/>
</dbReference>
<protein>
    <recommendedName>
        <fullName evidence="1">Protein kinase domain-containing protein</fullName>
    </recommendedName>
</protein>
<dbReference type="EMBL" id="JAPUFD010000013">
    <property type="protein sequence ID" value="MDI1490931.1"/>
    <property type="molecule type" value="Genomic_DNA"/>
</dbReference>